<gene>
    <name evidence="1" type="ORF">DC345_18085</name>
</gene>
<reference evidence="1 2" key="1">
    <citation type="submission" date="2018-04" db="EMBL/GenBank/DDBJ databases">
        <title>Paenibacillus taichungensis Genome sequencing and assembly.</title>
        <authorList>
            <person name="Xu J."/>
            <person name="Rensing C."/>
            <person name="Mazhar H.S."/>
        </authorList>
    </citation>
    <scope>NUCLEOTIDE SEQUENCE [LARGE SCALE GENOMIC DNA]</scope>
    <source>
        <strain evidence="1 2">NC1</strain>
    </source>
</reference>
<evidence type="ECO:0000313" key="2">
    <source>
        <dbReference type="Proteomes" id="UP000250642"/>
    </source>
</evidence>
<dbReference type="Proteomes" id="UP000250642">
    <property type="component" value="Unassembled WGS sequence"/>
</dbReference>
<comment type="caution">
    <text evidence="1">The sequence shown here is derived from an EMBL/GenBank/DDBJ whole genome shotgun (WGS) entry which is preliminary data.</text>
</comment>
<name>A0A329QSN4_9BACL</name>
<protein>
    <submittedName>
        <fullName evidence="1">Uncharacterized protein</fullName>
    </submittedName>
</protein>
<dbReference type="EMBL" id="QEVW01000011">
    <property type="protein sequence ID" value="RAW13698.1"/>
    <property type="molecule type" value="Genomic_DNA"/>
</dbReference>
<evidence type="ECO:0000313" key="1">
    <source>
        <dbReference type="EMBL" id="RAW13698.1"/>
    </source>
</evidence>
<dbReference type="RefSeq" id="WP_113054243.1">
    <property type="nucleotide sequence ID" value="NZ_CP175536.1"/>
</dbReference>
<organism evidence="1 2">
    <name type="scientific">Paenibacillus taichungensis</name>
    <dbReference type="NCBI Taxonomy" id="484184"/>
    <lineage>
        <taxon>Bacteria</taxon>
        <taxon>Bacillati</taxon>
        <taxon>Bacillota</taxon>
        <taxon>Bacilli</taxon>
        <taxon>Bacillales</taxon>
        <taxon>Paenibacillaceae</taxon>
        <taxon>Paenibacillus</taxon>
    </lineage>
</organism>
<proteinExistence type="predicted"/>
<sequence>MASVKQISVGISFTKNLGNFQSLKVDASVNMELQPGDNPEVVYENAWATVQDQIRKGLGKGQPK</sequence>
<accession>A0A329QSN4</accession>
<dbReference type="AlphaFoldDB" id="A0A329QSN4"/>